<evidence type="ECO:0000313" key="3">
    <source>
        <dbReference type="Proteomes" id="UP000250266"/>
    </source>
</evidence>
<sequence length="320" mass="35690">MFVQLCGILHALVTLHNYKDEKNWEPKGHPQCRHGDLKPENILVFSDNSHDRSPGSLVITDMGLARFHTNATPAQVQMSLSPSGTTRYEPPEASTNAFWRLSRRYDVWSMGGIMLEFLIWFLYGNQQRVQFVLATNTTLYNPSDHTRLQPVVDEVFKTLEADGRCSEGTAFRGLVSLIKTRLLVHKMLVQAPASSLAPPALAAQVPRSFTSQTSGSSGGKWVEDNSCRARSIEVYNKIEVLCAQGRRDPNSLFTIGGKKAKFLIPNHSNGHTYSTQPPGQGYGDYTTSVGQSTRSWTIRADDERKESVRKCRARIIFGDG</sequence>
<dbReference type="GO" id="GO:0005524">
    <property type="term" value="F:ATP binding"/>
    <property type="evidence" value="ECO:0007669"/>
    <property type="project" value="InterPro"/>
</dbReference>
<dbReference type="Gene3D" id="1.10.510.10">
    <property type="entry name" value="Transferase(Phosphotransferase) domain 1"/>
    <property type="match status" value="1"/>
</dbReference>
<dbReference type="InterPro" id="IPR011009">
    <property type="entry name" value="Kinase-like_dom_sf"/>
</dbReference>
<protein>
    <recommendedName>
        <fullName evidence="1">Protein kinase domain-containing protein</fullName>
    </recommendedName>
</protein>
<dbReference type="AlphaFoldDB" id="A0A8E2E4C7"/>
<dbReference type="PROSITE" id="PS00108">
    <property type="entry name" value="PROTEIN_KINASE_ST"/>
    <property type="match status" value="1"/>
</dbReference>
<dbReference type="PANTHER" id="PTHR24359">
    <property type="entry name" value="SERINE/THREONINE-PROTEIN KINASE SBK1"/>
    <property type="match status" value="1"/>
</dbReference>
<dbReference type="GO" id="GO:0004674">
    <property type="term" value="F:protein serine/threonine kinase activity"/>
    <property type="evidence" value="ECO:0007669"/>
    <property type="project" value="TreeGrafter"/>
</dbReference>
<dbReference type="EMBL" id="KV745150">
    <property type="protein sequence ID" value="OCK77151.1"/>
    <property type="molecule type" value="Genomic_DNA"/>
</dbReference>
<dbReference type="OrthoDB" id="4062651at2759"/>
<dbReference type="PROSITE" id="PS50011">
    <property type="entry name" value="PROTEIN_KINASE_DOM"/>
    <property type="match status" value="1"/>
</dbReference>
<evidence type="ECO:0000313" key="2">
    <source>
        <dbReference type="EMBL" id="OCK77151.1"/>
    </source>
</evidence>
<proteinExistence type="predicted"/>
<feature type="domain" description="Protein kinase" evidence="1">
    <location>
        <begin position="1"/>
        <end position="210"/>
    </location>
</feature>
<reference evidence="2 3" key="1">
    <citation type="journal article" date="2016" name="Nat. Commun.">
        <title>Ectomycorrhizal ecology is imprinted in the genome of the dominant symbiotic fungus Cenococcum geophilum.</title>
        <authorList>
            <consortium name="DOE Joint Genome Institute"/>
            <person name="Peter M."/>
            <person name="Kohler A."/>
            <person name="Ohm R.A."/>
            <person name="Kuo A."/>
            <person name="Krutzmann J."/>
            <person name="Morin E."/>
            <person name="Arend M."/>
            <person name="Barry K.W."/>
            <person name="Binder M."/>
            <person name="Choi C."/>
            <person name="Clum A."/>
            <person name="Copeland A."/>
            <person name="Grisel N."/>
            <person name="Haridas S."/>
            <person name="Kipfer T."/>
            <person name="LaButti K."/>
            <person name="Lindquist E."/>
            <person name="Lipzen A."/>
            <person name="Maire R."/>
            <person name="Meier B."/>
            <person name="Mihaltcheva S."/>
            <person name="Molinier V."/>
            <person name="Murat C."/>
            <person name="Poggeler S."/>
            <person name="Quandt C.A."/>
            <person name="Sperisen C."/>
            <person name="Tritt A."/>
            <person name="Tisserant E."/>
            <person name="Crous P.W."/>
            <person name="Henrissat B."/>
            <person name="Nehls U."/>
            <person name="Egli S."/>
            <person name="Spatafora J.W."/>
            <person name="Grigoriev I.V."/>
            <person name="Martin F.M."/>
        </authorList>
    </citation>
    <scope>NUCLEOTIDE SEQUENCE [LARGE SCALE GENOMIC DNA]</scope>
    <source>
        <strain evidence="2 3">CBS 459.81</strain>
    </source>
</reference>
<dbReference type="PANTHER" id="PTHR24359:SF1">
    <property type="entry name" value="INHIBITOR OF NUCLEAR FACTOR KAPPA-B KINASE EPSILON SUBUNIT HOMOLOG 1-RELATED"/>
    <property type="match status" value="1"/>
</dbReference>
<organism evidence="2 3">
    <name type="scientific">Lepidopterella palustris CBS 459.81</name>
    <dbReference type="NCBI Taxonomy" id="1314670"/>
    <lineage>
        <taxon>Eukaryota</taxon>
        <taxon>Fungi</taxon>
        <taxon>Dikarya</taxon>
        <taxon>Ascomycota</taxon>
        <taxon>Pezizomycotina</taxon>
        <taxon>Dothideomycetes</taxon>
        <taxon>Pleosporomycetidae</taxon>
        <taxon>Mytilinidiales</taxon>
        <taxon>Argynnaceae</taxon>
        <taxon>Lepidopterella</taxon>
    </lineage>
</organism>
<accession>A0A8E2E4C7</accession>
<dbReference type="Pfam" id="PF00069">
    <property type="entry name" value="Pkinase"/>
    <property type="match status" value="1"/>
</dbReference>
<feature type="non-terminal residue" evidence="2">
    <location>
        <position position="320"/>
    </location>
</feature>
<gene>
    <name evidence="2" type="ORF">K432DRAFT_359147</name>
</gene>
<dbReference type="InterPro" id="IPR000719">
    <property type="entry name" value="Prot_kinase_dom"/>
</dbReference>
<dbReference type="Proteomes" id="UP000250266">
    <property type="component" value="Unassembled WGS sequence"/>
</dbReference>
<evidence type="ECO:0000259" key="1">
    <source>
        <dbReference type="PROSITE" id="PS50011"/>
    </source>
</evidence>
<dbReference type="InterPro" id="IPR008271">
    <property type="entry name" value="Ser/Thr_kinase_AS"/>
</dbReference>
<name>A0A8E2E4C7_9PEZI</name>
<keyword evidence="3" id="KW-1185">Reference proteome</keyword>
<dbReference type="SUPFAM" id="SSF56112">
    <property type="entry name" value="Protein kinase-like (PK-like)"/>
    <property type="match status" value="1"/>
</dbReference>